<dbReference type="Proteomes" id="UP000061512">
    <property type="component" value="Unassembled WGS sequence"/>
</dbReference>
<evidence type="ECO:0000313" key="2">
    <source>
        <dbReference type="EMBL" id="KWF63733.1"/>
    </source>
</evidence>
<keyword evidence="1" id="KW-1133">Transmembrane helix</keyword>
<evidence type="ECO:0000313" key="3">
    <source>
        <dbReference type="Proteomes" id="UP000061512"/>
    </source>
</evidence>
<feature type="transmembrane region" description="Helical" evidence="1">
    <location>
        <begin position="83"/>
        <end position="102"/>
    </location>
</feature>
<reference evidence="2 3" key="1">
    <citation type="submission" date="2015-11" db="EMBL/GenBank/DDBJ databases">
        <title>Expanding the genomic diversity of Burkholderia species for the development of highly accurate diagnostics.</title>
        <authorList>
            <person name="Sahl J."/>
            <person name="Keim P."/>
            <person name="Wagner D."/>
        </authorList>
    </citation>
    <scope>NUCLEOTIDE SEQUENCE [LARGE SCALE GENOMIC DNA]</scope>
    <source>
        <strain evidence="2 3">MSMB574WGS</strain>
    </source>
</reference>
<protein>
    <submittedName>
        <fullName evidence="2">Uncharacterized protein</fullName>
    </submittedName>
</protein>
<name>A0A132EYQ9_9BURK</name>
<feature type="transmembrane region" description="Helical" evidence="1">
    <location>
        <begin position="44"/>
        <end position="62"/>
    </location>
</feature>
<dbReference type="AlphaFoldDB" id="A0A132EYQ9"/>
<feature type="transmembrane region" description="Helical" evidence="1">
    <location>
        <begin position="12"/>
        <end position="32"/>
    </location>
</feature>
<gene>
    <name evidence="2" type="ORF">WT57_21880</name>
</gene>
<dbReference type="KEGG" id="bpsl:WS57_14790"/>
<comment type="caution">
    <text evidence="2">The sequence shown here is derived from an EMBL/GenBank/DDBJ whole genome shotgun (WGS) entry which is preliminary data.</text>
</comment>
<organism evidence="2 3">
    <name type="scientific">Burkholderia pseudomultivorans</name>
    <dbReference type="NCBI Taxonomy" id="1207504"/>
    <lineage>
        <taxon>Bacteria</taxon>
        <taxon>Pseudomonadati</taxon>
        <taxon>Pseudomonadota</taxon>
        <taxon>Betaproteobacteria</taxon>
        <taxon>Burkholderiales</taxon>
        <taxon>Burkholderiaceae</taxon>
        <taxon>Burkholderia</taxon>
        <taxon>Burkholderia cepacia complex</taxon>
    </lineage>
</organism>
<accession>A0A132EYQ9</accession>
<proteinExistence type="predicted"/>
<keyword evidence="1" id="KW-0472">Membrane</keyword>
<sequence length="105" mass="11307">MNSYPTDRLISGAIVGTVVTAVIILIMAYINIAPEQFSGAVSRVAISMLIASCALLPRPLLLRTVLRERRDPLLLDEDMNMLLLGRVVGMIGGLLFGITLAAELL</sequence>
<dbReference type="RefSeq" id="WP_009692003.1">
    <property type="nucleotide sequence ID" value="NZ_CP013378.1"/>
</dbReference>
<dbReference type="EMBL" id="LPJX01000045">
    <property type="protein sequence ID" value="KWF63733.1"/>
    <property type="molecule type" value="Genomic_DNA"/>
</dbReference>
<keyword evidence="1" id="KW-0812">Transmembrane</keyword>
<evidence type="ECO:0000256" key="1">
    <source>
        <dbReference type="SAM" id="Phobius"/>
    </source>
</evidence>